<proteinExistence type="predicted"/>
<evidence type="ECO:0000313" key="2">
    <source>
        <dbReference type="Proteomes" id="UP000325313"/>
    </source>
</evidence>
<protein>
    <submittedName>
        <fullName evidence="1">Uncharacterized protein</fullName>
    </submittedName>
</protein>
<comment type="caution">
    <text evidence="1">The sequence shown here is derived from an EMBL/GenBank/DDBJ whole genome shotgun (WGS) entry which is preliminary data.</text>
</comment>
<sequence length="113" mass="12284">MKDEDGDILFTSEAIDSCATGIAAGSADDGDSFGGRIFGSVEVFAVEEELEEVTEELESDILEGERRPMPKLDHVSARSQLLQRGDGWVAEGAVGTLDQLFQFRTCDLLARDE</sequence>
<name>A0A5B0R6A6_PUCGR</name>
<evidence type="ECO:0000313" key="1">
    <source>
        <dbReference type="EMBL" id="KAA1120474.1"/>
    </source>
</evidence>
<organism evidence="1 2">
    <name type="scientific">Puccinia graminis f. sp. tritici</name>
    <dbReference type="NCBI Taxonomy" id="56615"/>
    <lineage>
        <taxon>Eukaryota</taxon>
        <taxon>Fungi</taxon>
        <taxon>Dikarya</taxon>
        <taxon>Basidiomycota</taxon>
        <taxon>Pucciniomycotina</taxon>
        <taxon>Pucciniomycetes</taxon>
        <taxon>Pucciniales</taxon>
        <taxon>Pucciniaceae</taxon>
        <taxon>Puccinia</taxon>
    </lineage>
</organism>
<dbReference type="EMBL" id="VDEP01000243">
    <property type="protein sequence ID" value="KAA1120474.1"/>
    <property type="molecule type" value="Genomic_DNA"/>
</dbReference>
<dbReference type="Proteomes" id="UP000325313">
    <property type="component" value="Unassembled WGS sequence"/>
</dbReference>
<reference evidence="1 2" key="1">
    <citation type="submission" date="2019-05" db="EMBL/GenBank/DDBJ databases">
        <title>Emergence of the Ug99 lineage of the wheat stem rust pathogen through somatic hybridization.</title>
        <authorList>
            <person name="Li F."/>
            <person name="Upadhyaya N.M."/>
            <person name="Sperschneider J."/>
            <person name="Matny O."/>
            <person name="Nguyen-Phuc H."/>
            <person name="Mago R."/>
            <person name="Raley C."/>
            <person name="Miller M.E."/>
            <person name="Silverstein K.A.T."/>
            <person name="Henningsen E."/>
            <person name="Hirsch C.D."/>
            <person name="Visser B."/>
            <person name="Pretorius Z.A."/>
            <person name="Steffenson B.J."/>
            <person name="Schwessinger B."/>
            <person name="Dodds P.N."/>
            <person name="Figueroa M."/>
        </authorList>
    </citation>
    <scope>NUCLEOTIDE SEQUENCE [LARGE SCALE GENOMIC DNA]</scope>
    <source>
        <strain evidence="1 2">Ug99</strain>
    </source>
</reference>
<gene>
    <name evidence="1" type="ORF">PGTUg99_001764</name>
</gene>
<accession>A0A5B0R6A6</accession>
<dbReference type="AlphaFoldDB" id="A0A5B0R6A6"/>